<gene>
    <name evidence="11" type="ORF">GWI33_016793</name>
</gene>
<evidence type="ECO:0000313" key="11">
    <source>
        <dbReference type="EMBL" id="KAF7270246.1"/>
    </source>
</evidence>
<evidence type="ECO:0000256" key="1">
    <source>
        <dbReference type="ARBA" id="ARBA00004319"/>
    </source>
</evidence>
<sequence>MVWKLFLFTILLFSNTLGENDDESDSDEIFVPTKEWKVIKKGQKVPAGLHYRINLSTGKKEAKVNDDEESDSSKGFSILRPKNVDITDQMERDTKYVGKKKIEKGEPKKFRTMDEMKQELAEESIVPKSDVEVLQDLFAKFEQEEKKKHPSDQTIMHILRILNFVGHQVDNANEFVKMDGFKKIIYNKLNSTNVALRHEALKLFSTLAQNNPQVKIHILETGGVTVLLRLLNLDDNDRIKSSTISALSSSLRIFPLAQNKFVELGGLTIFTSLFKSASIKVRLKMVTLLTDFIVERQQDIANFAGLKYVDVEEHLYDLGWCKYVSDLLLDVVRTDMSDYDSQEKVLLAMKSMVKRCHGSYNKNLLLNLYRIYGSLSHKKDDDSEDYFMYLSIIIQSLLEVWEHDKDEL</sequence>
<comment type="caution">
    <text evidence="11">The sequence shown here is derived from an EMBL/GenBank/DDBJ whole genome shotgun (WGS) entry which is preliminary data.</text>
</comment>
<dbReference type="PANTHER" id="PTHR19316">
    <property type="entry name" value="PROTEIN FOLDING REGULATOR"/>
    <property type="match status" value="1"/>
</dbReference>
<keyword evidence="6" id="KW-0256">Endoplasmic reticulum</keyword>
<dbReference type="InterPro" id="IPR016024">
    <property type="entry name" value="ARM-type_fold"/>
</dbReference>
<comment type="subcellular location">
    <subcellularLocation>
        <location evidence="1">Endoplasmic reticulum lumen</location>
    </subcellularLocation>
</comment>
<feature type="signal peptide" evidence="10">
    <location>
        <begin position="1"/>
        <end position="18"/>
    </location>
</feature>
<organism evidence="11 12">
    <name type="scientific">Rhynchophorus ferrugineus</name>
    <name type="common">Red palm weevil</name>
    <name type="synonym">Curculio ferrugineus</name>
    <dbReference type="NCBI Taxonomy" id="354439"/>
    <lineage>
        <taxon>Eukaryota</taxon>
        <taxon>Metazoa</taxon>
        <taxon>Ecdysozoa</taxon>
        <taxon>Arthropoda</taxon>
        <taxon>Hexapoda</taxon>
        <taxon>Insecta</taxon>
        <taxon>Pterygota</taxon>
        <taxon>Neoptera</taxon>
        <taxon>Endopterygota</taxon>
        <taxon>Coleoptera</taxon>
        <taxon>Polyphaga</taxon>
        <taxon>Cucujiformia</taxon>
        <taxon>Curculionidae</taxon>
        <taxon>Dryophthorinae</taxon>
        <taxon>Rhynchophorus</taxon>
    </lineage>
</organism>
<dbReference type="Gene3D" id="1.25.10.10">
    <property type="entry name" value="Leucine-rich Repeat Variant"/>
    <property type="match status" value="1"/>
</dbReference>
<name>A0A834I156_RHYFE</name>
<dbReference type="GO" id="GO:0005788">
    <property type="term" value="C:endoplasmic reticulum lumen"/>
    <property type="evidence" value="ECO:0007669"/>
    <property type="project" value="UniProtKB-SubCell"/>
</dbReference>
<keyword evidence="8" id="KW-0811">Translocation</keyword>
<evidence type="ECO:0000313" key="12">
    <source>
        <dbReference type="Proteomes" id="UP000625711"/>
    </source>
</evidence>
<evidence type="ECO:0000256" key="2">
    <source>
        <dbReference type="ARBA" id="ARBA00010588"/>
    </source>
</evidence>
<evidence type="ECO:0000256" key="7">
    <source>
        <dbReference type="ARBA" id="ARBA00022927"/>
    </source>
</evidence>
<evidence type="ECO:0000256" key="8">
    <source>
        <dbReference type="ARBA" id="ARBA00023010"/>
    </source>
</evidence>
<evidence type="ECO:0000256" key="4">
    <source>
        <dbReference type="ARBA" id="ARBA00022448"/>
    </source>
</evidence>
<keyword evidence="4" id="KW-0813">Transport</keyword>
<evidence type="ECO:0000256" key="10">
    <source>
        <dbReference type="SAM" id="SignalP"/>
    </source>
</evidence>
<dbReference type="InterPro" id="IPR050693">
    <property type="entry name" value="Hsp70_NEF-Inhibitors"/>
</dbReference>
<dbReference type="GO" id="GO:0000774">
    <property type="term" value="F:adenyl-nucleotide exchange factor activity"/>
    <property type="evidence" value="ECO:0007669"/>
    <property type="project" value="TreeGrafter"/>
</dbReference>
<keyword evidence="7" id="KW-0653">Protein transport</keyword>
<protein>
    <recommendedName>
        <fullName evidence="3">Nucleotide exchange factor SIL1</fullName>
    </recommendedName>
</protein>
<dbReference type="PANTHER" id="PTHR19316:SF35">
    <property type="entry name" value="NUCLEOTIDE EXCHANGE FACTOR SIL1"/>
    <property type="match status" value="1"/>
</dbReference>
<evidence type="ECO:0000256" key="5">
    <source>
        <dbReference type="ARBA" id="ARBA00022729"/>
    </source>
</evidence>
<keyword evidence="12" id="KW-1185">Reference proteome</keyword>
<dbReference type="OrthoDB" id="448649at2759"/>
<dbReference type="AlphaFoldDB" id="A0A834I156"/>
<dbReference type="EMBL" id="JAACXV010014121">
    <property type="protein sequence ID" value="KAF7270246.1"/>
    <property type="molecule type" value="Genomic_DNA"/>
</dbReference>
<dbReference type="GO" id="GO:0015031">
    <property type="term" value="P:protein transport"/>
    <property type="evidence" value="ECO:0007669"/>
    <property type="project" value="UniProtKB-KW"/>
</dbReference>
<dbReference type="InterPro" id="IPR011989">
    <property type="entry name" value="ARM-like"/>
</dbReference>
<dbReference type="SUPFAM" id="SSF48371">
    <property type="entry name" value="ARM repeat"/>
    <property type="match status" value="1"/>
</dbReference>
<accession>A0A834I156</accession>
<keyword evidence="5 10" id="KW-0732">Signal</keyword>
<evidence type="ECO:0000256" key="9">
    <source>
        <dbReference type="ARBA" id="ARBA00023180"/>
    </source>
</evidence>
<feature type="chain" id="PRO_5032301590" description="Nucleotide exchange factor SIL1" evidence="10">
    <location>
        <begin position="19"/>
        <end position="408"/>
    </location>
</feature>
<comment type="similarity">
    <text evidence="2">Belongs to the SIL1 family.</text>
</comment>
<proteinExistence type="inferred from homology"/>
<reference evidence="11" key="1">
    <citation type="submission" date="2020-08" db="EMBL/GenBank/DDBJ databases">
        <title>Genome sequencing and assembly of the red palm weevil Rhynchophorus ferrugineus.</title>
        <authorList>
            <person name="Dias G.B."/>
            <person name="Bergman C.M."/>
            <person name="Manee M."/>
        </authorList>
    </citation>
    <scope>NUCLEOTIDE SEQUENCE</scope>
    <source>
        <strain evidence="11">AA-2017</strain>
        <tissue evidence="11">Whole larva</tissue>
    </source>
</reference>
<evidence type="ECO:0000256" key="6">
    <source>
        <dbReference type="ARBA" id="ARBA00022824"/>
    </source>
</evidence>
<keyword evidence="9" id="KW-0325">Glycoprotein</keyword>
<evidence type="ECO:0000256" key="3">
    <source>
        <dbReference type="ARBA" id="ARBA00015352"/>
    </source>
</evidence>
<dbReference type="Proteomes" id="UP000625711">
    <property type="component" value="Unassembled WGS sequence"/>
</dbReference>